<keyword evidence="2" id="KW-0732">Signal</keyword>
<evidence type="ECO:0000256" key="2">
    <source>
        <dbReference type="SAM" id="SignalP"/>
    </source>
</evidence>
<evidence type="ECO:0000313" key="3">
    <source>
        <dbReference type="EMBL" id="MBG0568636.1"/>
    </source>
</evidence>
<keyword evidence="1" id="KW-1133">Transmembrane helix</keyword>
<keyword evidence="4" id="KW-1185">Reference proteome</keyword>
<accession>A0A931G581</accession>
<keyword evidence="1" id="KW-0472">Membrane</keyword>
<evidence type="ECO:0000256" key="1">
    <source>
        <dbReference type="SAM" id="Phobius"/>
    </source>
</evidence>
<evidence type="ECO:0008006" key="5">
    <source>
        <dbReference type="Google" id="ProtNLM"/>
    </source>
</evidence>
<organism evidence="3 4">
    <name type="scientific">Actinoplanes aureus</name>
    <dbReference type="NCBI Taxonomy" id="2792083"/>
    <lineage>
        <taxon>Bacteria</taxon>
        <taxon>Bacillati</taxon>
        <taxon>Actinomycetota</taxon>
        <taxon>Actinomycetes</taxon>
        <taxon>Micromonosporales</taxon>
        <taxon>Micromonosporaceae</taxon>
        <taxon>Actinoplanes</taxon>
    </lineage>
</organism>
<feature type="transmembrane region" description="Helical" evidence="1">
    <location>
        <begin position="64"/>
        <end position="85"/>
    </location>
</feature>
<reference evidence="3" key="1">
    <citation type="submission" date="2020-11" db="EMBL/GenBank/DDBJ databases">
        <title>Isolation and identification of active actinomycetes.</title>
        <authorList>
            <person name="Sun X."/>
        </authorList>
    </citation>
    <scope>NUCLEOTIDE SEQUENCE</scope>
    <source>
        <strain evidence="3">NEAU-A11</strain>
    </source>
</reference>
<evidence type="ECO:0000313" key="4">
    <source>
        <dbReference type="Proteomes" id="UP000598146"/>
    </source>
</evidence>
<dbReference type="AlphaFoldDB" id="A0A931G581"/>
<dbReference type="Proteomes" id="UP000598146">
    <property type="component" value="Unassembled WGS sequence"/>
</dbReference>
<feature type="transmembrane region" description="Helical" evidence="1">
    <location>
        <begin position="35"/>
        <end position="57"/>
    </location>
</feature>
<comment type="caution">
    <text evidence="3">The sequence shown here is derived from an EMBL/GenBank/DDBJ whole genome shotgun (WGS) entry which is preliminary data.</text>
</comment>
<keyword evidence="1" id="KW-0812">Transmembrane</keyword>
<gene>
    <name evidence="3" type="ORF">I4J89_45165</name>
</gene>
<dbReference type="RefSeq" id="WP_196420405.1">
    <property type="nucleotide sequence ID" value="NZ_JADQTO010000041.1"/>
</dbReference>
<proteinExistence type="predicted"/>
<feature type="signal peptide" evidence="2">
    <location>
        <begin position="1"/>
        <end position="19"/>
    </location>
</feature>
<dbReference type="EMBL" id="JADQTO010000041">
    <property type="protein sequence ID" value="MBG0568636.1"/>
    <property type="molecule type" value="Genomic_DNA"/>
</dbReference>
<sequence length="89" mass="9480">MSYFALLLAGLAAAATSHCDDAEHHAACAQDGFWWATTGLLYLTIGGLAVAVIGAWIWPRRARWAWIGAGYVVVFVGFVNSRTLLGGTP</sequence>
<feature type="chain" id="PRO_5038350587" description="Integral membrane protein" evidence="2">
    <location>
        <begin position="20"/>
        <end position="89"/>
    </location>
</feature>
<protein>
    <recommendedName>
        <fullName evidence="5">Integral membrane protein</fullName>
    </recommendedName>
</protein>
<name>A0A931G581_9ACTN</name>